<keyword evidence="8" id="KW-0472">Membrane</keyword>
<dbReference type="EMBL" id="VJMH01007310">
    <property type="protein sequence ID" value="KAF0684213.1"/>
    <property type="molecule type" value="Genomic_DNA"/>
</dbReference>
<keyword evidence="12" id="KW-1185">Reference proteome</keyword>
<feature type="transmembrane region" description="Helical" evidence="8">
    <location>
        <begin position="213"/>
        <end position="236"/>
    </location>
</feature>
<keyword evidence="8" id="KW-0812">Transmembrane</keyword>
<evidence type="ECO:0000313" key="11">
    <source>
        <dbReference type="EMBL" id="VFU00444.1"/>
    </source>
</evidence>
<dbReference type="PRINTS" id="PR00109">
    <property type="entry name" value="TYRKINASE"/>
</dbReference>
<feature type="binding site" evidence="6">
    <location>
        <position position="646"/>
    </location>
    <ligand>
        <name>ATP</name>
        <dbReference type="ChEBI" id="CHEBI:30616"/>
    </ligand>
</feature>
<evidence type="ECO:0000256" key="1">
    <source>
        <dbReference type="ARBA" id="ARBA00022527"/>
    </source>
</evidence>
<keyword evidence="1" id="KW-0723">Serine/threonine-protein kinase</keyword>
<reference evidence="10" key="2">
    <citation type="submission" date="2019-06" db="EMBL/GenBank/DDBJ databases">
        <title>Genomics analysis of Aphanomyces spp. identifies a new class of oomycete effector associated with host adaptation.</title>
        <authorList>
            <person name="Gaulin E."/>
        </authorList>
    </citation>
    <scope>NUCLEOTIDE SEQUENCE</scope>
    <source>
        <strain evidence="10">CBS 578.67</strain>
    </source>
</reference>
<evidence type="ECO:0000256" key="8">
    <source>
        <dbReference type="SAM" id="Phobius"/>
    </source>
</evidence>
<dbReference type="PROSITE" id="PS00108">
    <property type="entry name" value="PROTEIN_KINASE_ST"/>
    <property type="match status" value="2"/>
</dbReference>
<keyword evidence="4" id="KW-0418">Kinase</keyword>
<evidence type="ECO:0000256" key="3">
    <source>
        <dbReference type="ARBA" id="ARBA00022741"/>
    </source>
</evidence>
<keyword evidence="8" id="KW-1133">Transmembrane helix</keyword>
<feature type="transmembrane region" description="Helical" evidence="8">
    <location>
        <begin position="186"/>
        <end position="206"/>
    </location>
</feature>
<feature type="transmembrane region" description="Helical" evidence="8">
    <location>
        <begin position="102"/>
        <end position="120"/>
    </location>
</feature>
<dbReference type="SMART" id="SM00220">
    <property type="entry name" value="S_TKc"/>
    <property type="match status" value="2"/>
</dbReference>
<dbReference type="PANTHER" id="PTHR44329:SF288">
    <property type="entry name" value="MITOGEN-ACTIVATED PROTEIN KINASE KINASE KINASE 20"/>
    <property type="match status" value="1"/>
</dbReference>
<evidence type="ECO:0000256" key="2">
    <source>
        <dbReference type="ARBA" id="ARBA00022679"/>
    </source>
</evidence>
<feature type="domain" description="Protein kinase" evidence="9">
    <location>
        <begin position="618"/>
        <end position="877"/>
    </location>
</feature>
<dbReference type="InterPro" id="IPR051681">
    <property type="entry name" value="Ser/Thr_Kinases-Pseudokinases"/>
</dbReference>
<dbReference type="SUPFAM" id="SSF56112">
    <property type="entry name" value="Protein kinase-like (PK-like)"/>
    <property type="match status" value="2"/>
</dbReference>
<evidence type="ECO:0000256" key="5">
    <source>
        <dbReference type="ARBA" id="ARBA00022840"/>
    </source>
</evidence>
<proteinExistence type="predicted"/>
<dbReference type="GO" id="GO:0004674">
    <property type="term" value="F:protein serine/threonine kinase activity"/>
    <property type="evidence" value="ECO:0007669"/>
    <property type="project" value="UniProtKB-KW"/>
</dbReference>
<dbReference type="GO" id="GO:0005524">
    <property type="term" value="F:ATP binding"/>
    <property type="evidence" value="ECO:0007669"/>
    <property type="project" value="UniProtKB-UniRule"/>
</dbReference>
<evidence type="ECO:0000259" key="9">
    <source>
        <dbReference type="PROSITE" id="PS50011"/>
    </source>
</evidence>
<dbReference type="InterPro" id="IPR000719">
    <property type="entry name" value="Prot_kinase_dom"/>
</dbReference>
<evidence type="ECO:0000313" key="12">
    <source>
        <dbReference type="Proteomes" id="UP000332933"/>
    </source>
</evidence>
<dbReference type="PANTHER" id="PTHR44329">
    <property type="entry name" value="SERINE/THREONINE-PROTEIN KINASE TNNI3K-RELATED"/>
    <property type="match status" value="1"/>
</dbReference>
<feature type="region of interest" description="Disordered" evidence="7">
    <location>
        <begin position="1"/>
        <end position="41"/>
    </location>
</feature>
<evidence type="ECO:0000256" key="6">
    <source>
        <dbReference type="PROSITE-ProRule" id="PRU10141"/>
    </source>
</evidence>
<dbReference type="InterPro" id="IPR001245">
    <property type="entry name" value="Ser-Thr/Tyr_kinase_cat_dom"/>
</dbReference>
<dbReference type="Pfam" id="PF07714">
    <property type="entry name" value="PK_Tyr_Ser-Thr"/>
    <property type="match status" value="2"/>
</dbReference>
<feature type="transmembrane region" description="Helical" evidence="8">
    <location>
        <begin position="157"/>
        <end position="174"/>
    </location>
</feature>
<dbReference type="Proteomes" id="UP000332933">
    <property type="component" value="Unassembled WGS sequence"/>
</dbReference>
<protein>
    <submittedName>
        <fullName evidence="11">Aste57867_23799 protein</fullName>
    </submittedName>
</protein>
<feature type="compositionally biased region" description="Basic and acidic residues" evidence="7">
    <location>
        <begin position="17"/>
        <end position="26"/>
    </location>
</feature>
<feature type="binding site" evidence="6">
    <location>
        <position position="348"/>
    </location>
    <ligand>
        <name>ATP</name>
        <dbReference type="ChEBI" id="CHEBI:30616"/>
    </ligand>
</feature>
<keyword evidence="3 6" id="KW-0547">Nucleotide-binding</keyword>
<dbReference type="Gene3D" id="1.10.510.10">
    <property type="entry name" value="Transferase(Phosphotransferase) domain 1"/>
    <property type="match status" value="2"/>
</dbReference>
<organism evidence="11 12">
    <name type="scientific">Aphanomyces stellatus</name>
    <dbReference type="NCBI Taxonomy" id="120398"/>
    <lineage>
        <taxon>Eukaryota</taxon>
        <taxon>Sar</taxon>
        <taxon>Stramenopiles</taxon>
        <taxon>Oomycota</taxon>
        <taxon>Saprolegniomycetes</taxon>
        <taxon>Saprolegniales</taxon>
        <taxon>Verrucalvaceae</taxon>
        <taxon>Aphanomyces</taxon>
    </lineage>
</organism>
<evidence type="ECO:0000256" key="7">
    <source>
        <dbReference type="SAM" id="MobiDB-lite"/>
    </source>
</evidence>
<name>A0A485LPG2_9STRA</name>
<accession>A0A485LPG2</accession>
<gene>
    <name evidence="11" type="primary">Aste57867_23799</name>
    <name evidence="10" type="ORF">As57867_023726</name>
    <name evidence="11" type="ORF">ASTE57867_23799</name>
</gene>
<dbReference type="OrthoDB" id="4062651at2759"/>
<reference evidence="11 12" key="1">
    <citation type="submission" date="2019-03" db="EMBL/GenBank/DDBJ databases">
        <authorList>
            <person name="Gaulin E."/>
            <person name="Dumas B."/>
        </authorList>
    </citation>
    <scope>NUCLEOTIDE SEQUENCE [LARGE SCALE GENOMIC DNA]</scope>
    <source>
        <strain evidence="11">CBS 568.67</strain>
    </source>
</reference>
<feature type="transmembrane region" description="Helical" evidence="8">
    <location>
        <begin position="126"/>
        <end position="145"/>
    </location>
</feature>
<dbReference type="EMBL" id="CAADRA010007336">
    <property type="protein sequence ID" value="VFU00444.1"/>
    <property type="molecule type" value="Genomic_DNA"/>
</dbReference>
<dbReference type="PROSITE" id="PS00107">
    <property type="entry name" value="PROTEIN_KINASE_ATP"/>
    <property type="match status" value="2"/>
</dbReference>
<feature type="domain" description="Protein kinase" evidence="9">
    <location>
        <begin position="320"/>
        <end position="585"/>
    </location>
</feature>
<dbReference type="InterPro" id="IPR008271">
    <property type="entry name" value="Ser/Thr_kinase_AS"/>
</dbReference>
<dbReference type="InterPro" id="IPR017441">
    <property type="entry name" value="Protein_kinase_ATP_BS"/>
</dbReference>
<dbReference type="PROSITE" id="PS50011">
    <property type="entry name" value="PROTEIN_KINASE_DOM"/>
    <property type="match status" value="2"/>
</dbReference>
<evidence type="ECO:0000313" key="10">
    <source>
        <dbReference type="EMBL" id="KAF0684213.1"/>
    </source>
</evidence>
<keyword evidence="2" id="KW-0808">Transferase</keyword>
<evidence type="ECO:0000256" key="4">
    <source>
        <dbReference type="ARBA" id="ARBA00022777"/>
    </source>
</evidence>
<keyword evidence="5 6" id="KW-0067">ATP-binding</keyword>
<dbReference type="FunFam" id="3.30.200.20:FF:000180">
    <property type="entry name" value="serine/threonine-protein kinase STY46-like"/>
    <property type="match status" value="1"/>
</dbReference>
<dbReference type="InterPro" id="IPR011009">
    <property type="entry name" value="Kinase-like_dom_sf"/>
</dbReference>
<dbReference type="AlphaFoldDB" id="A0A485LPG2"/>
<sequence length="926" mass="102195">MRPSLDSPRSRATPDYSLRKAPDSPRRAAPPSPVARRRRAGSLQSVDTLMDAMRSPQMNESQLSIMTEFISMKPISLAFSKPRMEADFRAAYKSERRPRFQAIMVALALFFAASAIADLVHQSGGWLGWLKLGGAIVSAVAASLHAHICTHDRGMELSSGTLAVLALVCQMLNVDTDGAAHFSSDRSHVGLTFLLYVAVGCCLRFLASLHISLVLMLLSVVGIWIAPLATEAVALVTKVEDTVFVTVGFVLVNVVLLRQIEIHERREYRLIKRLTAENVHVQMQMENFTLFSDGVQKPKNAMVSPGGVLSPACLIDANDVELHEVIGCGAHGEAVRGKFKGTIVAVKKIKHNGAPDAHVMANIGAEASLMADLRHPNIVMFMGVCLVPPMLVMEYCSRGSVYDTLHIKSVRLDWSLLLRILLDATQGMSFLHQSKPAILHRDLKSPNLLLDSTWRCKVADFGLSSFKEGKPSPEALGSVPWMAPEVFQDGTVTEKADVYAMGIILFECLAKAAPYSDIPTPGIPHVVNSGRRPTDYQKIDCGTLPEAIAELVPLMELCWDPTPDRRPSFEAIVSQLETSVCPKFFGGAAMVDAIVFPKEKLQKTSLDGDAFNIRESDLKFGLKIGGGGYGVVFAGKWLGTNVAIKKMFVKALSEKGLEDFHQECNVMRQLRHPNIVLFLGSSAKSPNLYLVTELLTKGSLFDVYHSEKPIADATTHYERVLQVAKDMARGMTYLHALQPPLIHRDMKSPNVMVDAHWVCKIGDFGLSRIKDESKTVTTCGSPLWVAPEVLLGKKFAEGCDIYSFAIIVWEMATWSEPYPGMKSKEVMMQVATKGLRPTLPDVCPPDLKAILLDCWKPFPTDRPAFSTILERLTHIELGPIRHRISRPPPDHELRAPERIVVNQLCDSLAEIMAINIQRQNFIENRT</sequence>
<dbReference type="CDD" id="cd13999">
    <property type="entry name" value="STKc_MAP3K-like"/>
    <property type="match status" value="2"/>
</dbReference>
<dbReference type="Gene3D" id="3.30.200.20">
    <property type="entry name" value="Phosphorylase Kinase, domain 1"/>
    <property type="match status" value="1"/>
</dbReference>